<dbReference type="Proteomes" id="UP001239111">
    <property type="component" value="Chromosome 2"/>
</dbReference>
<gene>
    <name evidence="1" type="ORF">QAD02_017202</name>
</gene>
<accession>A0ACC2PCR7</accession>
<evidence type="ECO:0000313" key="2">
    <source>
        <dbReference type="Proteomes" id="UP001239111"/>
    </source>
</evidence>
<sequence>MLRMSRSYAGWSQNWISMRGLSILLQGELSDGGNDDGCMGGSDFEGEGKQVLVGICAMAKKSQSKPMKEILTRLEEFEYLKILVFAEEVILKESVEDWPIVDCLISFHSKGFPLDKAIQYASLRNPFIINNLPMQYDIQDRRKVYSILEGEGIEIPRYAVLDRDSADPKYHELVESEDHVEVNGVTFNKPFVEKPVSAEDHNIYIYYPTSAGGGSQRLFRKIGSRSSVYSPESRVRKTGSYIYEDFMPTDGTDVKVYTVGPDYAHAEARKSPALDGKVERDSEGKEIRYPVILSNAEKLISRKVCLAFKQTVCGFDLLRANGKSFVCDVNGFSFVKNSNKYYDDCAKILGNMILRELAPTLHIPWSVPFQLDDPPIVPTTFGKMMELRCVVAVIRHGDRTPKQKMKVEVRHPKFFEIFAKYDGYKHGHIKLKRPKQLQEILDTARSLLSEIQHRAAGPELEEKQGKLEQLKSVLEMYGHFSGINRKVQMKYQPRGRPRGSSSDDGNSNRLGEPSLVLILKWGGELTPAGRIQAEELGRIFRCMYPGGQGRHLSGEYAGAQGLGLLRLHSTFRHDLKIYASDEGRVQMTAAAFAKGLLALEGELTPILVQMVKSANTNGLLDNDCDSSKYQNMVKNRLHELMQQDKEFTREDREQINPTNALSINAALDFVKNPVRCCQHVHLLIQKLMDVVRIKKDDPKTKDAILYHGETWELMGRRWGKIEKDFCTKQKRFDISKIPDIYDCIKYDLQHNNHTLQFEHAEELYIYSKYLADIVIPQEYGLTVQEKLTIGQGICTPLLKKIRADLQRNIEEPGEESVNRLNPRYSHGVSSPGRHVRTRLYFTSESHVHSLLTVLRYGGLIDIMSDEQWRRAMEYVSMVSELNYMSQIVVMLYEDPTKDPSSEERFHVELHFSPGVNCCVQKNLPPGPGFRPHSRNESSHNLGESGSGQDNSSQCSTRIEEEDPELSILEDDVKSPPRELDTSPPPMETESADSTLDSPTTSRAINMMDLDPNIMDEPYDSGFLQSSAPIPISARTVAGHEAARLGSQLAASQRQRRERDIGVICEPRARSYDHQRQEKADKKLSSGPHISVHEYEEPGPMLAHSLSSPELLAHAGRPIVNVLSESPPSLLLSLSQLQSLPPPPLITLHNTPLASPGAVSDPLLAAPLLVAPVVQTVSSVPVVVAATVDPMASLQSAFRRYGRSHSAMTLPLIEISGESSCPSPVVEPVGSLDALDEALMHLLPRPSKRSRSLSPLLLHSGPTGSACSCYNCNLSELIVASRDLSPSEQSNFRTYFTRSLSHKFINCSCYSLSRNSNRIRRASLQTVSSNGRAVASHRELRRRRRCRSCPAAPSLAPGSLCCSSEQSANGSFSETCSSGSDRSSSSGLSSVSSRCSSCSSSSSSHASIASPLACHRGVRRHRRRSIDCLRTARRRLSQRLLRKRRRRRRREKDRRLREGPLPCSRSPRPRRRRSNQGELGRIPLHHHSKLACSSQLRSHLHRHRHDHHHNHHTRDPFRPKLLRALPQQRSFSSPDARPIITQPADPTCTARRHRHSISGQMSYFKLLGYNVSKKLAGSANSLFSTAVISGSSSAPNLKDMVPPHASAVAAIEGFGGVPPIRPLETLHNALSLRQLDAFLEMMTGVPLFRTPASSPPKFASPVGPGGYHQSLGIDAAARYITPTPIYYGRAGTDGDTSEMRSLASPTSPNSTTGWGSEPVSFLSSEPSSPAPTSTGECSMSMSLVSNDGSQPFSSIGVAGGGVNRPYSPSRGLDLEMSDFCVGMAADPLVQQQAHHQAQQQSSEASTHALLARESRGSVSYTDYYSSEDGQIRRSANDNCFPVYVAPGSPSSTAAGNSGNDDSDEHTLTLRQSEPLSCATKHDVQTIFADQREPHVGNAGTSAPRPSSSYKKIGRFRVESMEVADGDVRLKESSSLSCSLSSERGFSSSRPPPSMIQQQRSQRKSSAQGGTSPQLLRSQSVHAPRSSSTSIGSGKPQPSLPKQISLSATGADRSLGPDASSPGDEELLPDSASDQQPTLTLASSFTDKSRVTFGFDLSPNEPH</sequence>
<protein>
    <submittedName>
        <fullName evidence="1">Uncharacterized protein</fullName>
    </submittedName>
</protein>
<keyword evidence="2" id="KW-1185">Reference proteome</keyword>
<organism evidence="1 2">
    <name type="scientific">Eretmocerus hayati</name>
    <dbReference type="NCBI Taxonomy" id="131215"/>
    <lineage>
        <taxon>Eukaryota</taxon>
        <taxon>Metazoa</taxon>
        <taxon>Ecdysozoa</taxon>
        <taxon>Arthropoda</taxon>
        <taxon>Hexapoda</taxon>
        <taxon>Insecta</taxon>
        <taxon>Pterygota</taxon>
        <taxon>Neoptera</taxon>
        <taxon>Endopterygota</taxon>
        <taxon>Hymenoptera</taxon>
        <taxon>Apocrita</taxon>
        <taxon>Proctotrupomorpha</taxon>
        <taxon>Chalcidoidea</taxon>
        <taxon>Aphelinidae</taxon>
        <taxon>Aphelininae</taxon>
        <taxon>Eretmocerus</taxon>
    </lineage>
</organism>
<dbReference type="EMBL" id="CM056742">
    <property type="protein sequence ID" value="KAJ8681415.1"/>
    <property type="molecule type" value="Genomic_DNA"/>
</dbReference>
<name>A0ACC2PCR7_9HYME</name>
<comment type="caution">
    <text evidence="1">The sequence shown here is derived from an EMBL/GenBank/DDBJ whole genome shotgun (WGS) entry which is preliminary data.</text>
</comment>
<proteinExistence type="predicted"/>
<reference evidence="1" key="1">
    <citation type="submission" date="2023-04" db="EMBL/GenBank/DDBJ databases">
        <title>A chromosome-level genome assembly of the parasitoid wasp Eretmocerus hayati.</title>
        <authorList>
            <person name="Zhong Y."/>
            <person name="Liu S."/>
            <person name="Liu Y."/>
        </authorList>
    </citation>
    <scope>NUCLEOTIDE SEQUENCE</scope>
    <source>
        <strain evidence="1">ZJU_SS_LIU_2023</strain>
    </source>
</reference>
<evidence type="ECO:0000313" key="1">
    <source>
        <dbReference type="EMBL" id="KAJ8681415.1"/>
    </source>
</evidence>